<name>A0A0F9J8K9_9ZZZZ</name>
<protein>
    <recommendedName>
        <fullName evidence="2">Actin-related protein</fullName>
    </recommendedName>
</protein>
<evidence type="ECO:0000313" key="1">
    <source>
        <dbReference type="EMBL" id="KKM02176.1"/>
    </source>
</evidence>
<dbReference type="FunFam" id="3.30.420.40:FF:000050">
    <property type="entry name" value="Actin, alpha skeletal muscle"/>
    <property type="match status" value="1"/>
</dbReference>
<dbReference type="PRINTS" id="PR00190">
    <property type="entry name" value="ACTIN"/>
</dbReference>
<evidence type="ECO:0008006" key="2">
    <source>
        <dbReference type="Google" id="ProtNLM"/>
    </source>
</evidence>
<dbReference type="SUPFAM" id="SSF53067">
    <property type="entry name" value="Actin-like ATPase domain"/>
    <property type="match status" value="2"/>
</dbReference>
<proteinExistence type="predicted"/>
<feature type="non-terminal residue" evidence="1">
    <location>
        <position position="1"/>
    </location>
</feature>
<dbReference type="SMART" id="SM00268">
    <property type="entry name" value="ACTIN"/>
    <property type="match status" value="1"/>
</dbReference>
<reference evidence="1" key="1">
    <citation type="journal article" date="2015" name="Nature">
        <title>Complex archaea that bridge the gap between prokaryotes and eukaryotes.</title>
        <authorList>
            <person name="Spang A."/>
            <person name="Saw J.H."/>
            <person name="Jorgensen S.L."/>
            <person name="Zaremba-Niedzwiedzka K."/>
            <person name="Martijn J."/>
            <person name="Lind A.E."/>
            <person name="van Eijk R."/>
            <person name="Schleper C."/>
            <person name="Guy L."/>
            <person name="Ettema T.J."/>
        </authorList>
    </citation>
    <scope>NUCLEOTIDE SEQUENCE</scope>
</reference>
<dbReference type="InterPro" id="IPR004000">
    <property type="entry name" value="Actin"/>
</dbReference>
<dbReference type="EMBL" id="LAZR01017005">
    <property type="protein sequence ID" value="KKM02176.1"/>
    <property type="molecule type" value="Genomic_DNA"/>
</dbReference>
<dbReference type="Pfam" id="PF00022">
    <property type="entry name" value="Actin"/>
    <property type="match status" value="1"/>
</dbReference>
<dbReference type="PANTHER" id="PTHR11937">
    <property type="entry name" value="ACTIN"/>
    <property type="match status" value="1"/>
</dbReference>
<gene>
    <name evidence="1" type="ORF">LCGC14_1787080</name>
</gene>
<sequence length="380" mass="43529">ANLNQIMGNLTIVLDIGQFSSKIGFAGEDSPSQVFLTMVGKPKYQSVSVNYETRESRENEYYVGNEIQSIGLYKIYHPIEKGIITDWTHLNHIIDYIFYSLRVDPTLVNVLFAVHPLFPDKDLERIFELFLEQYQCMAFYPVLDSMLTLYSGGFQTGLIVEIGDSNTRLVPIYEGYKINHAVKILDIGGRVLTRHMEQILESIGWSVDSSIRRELVRALKEKACFVSLDYNEDLKRSEQYEKEYSLPDGSTINLGKERFAVPELLFNPSTESEAEKLHVAIMDVIESCDLDIRPTLLNNIFLSGGSSMFPNLKSRMYLELELELARRKKENQVIRIIAPMERTLSVWIGGSILALIPEFSDNWITRAKYHKEGISNFQVL</sequence>
<dbReference type="InterPro" id="IPR043129">
    <property type="entry name" value="ATPase_NBD"/>
</dbReference>
<dbReference type="FunFam" id="3.90.640.10:FF:000007">
    <property type="entry name" value="Actin like 7B"/>
    <property type="match status" value="1"/>
</dbReference>
<dbReference type="Gene3D" id="3.30.420.40">
    <property type="match status" value="2"/>
</dbReference>
<organism evidence="1">
    <name type="scientific">marine sediment metagenome</name>
    <dbReference type="NCBI Taxonomy" id="412755"/>
    <lineage>
        <taxon>unclassified sequences</taxon>
        <taxon>metagenomes</taxon>
        <taxon>ecological metagenomes</taxon>
    </lineage>
</organism>
<comment type="caution">
    <text evidence="1">The sequence shown here is derived from an EMBL/GenBank/DDBJ whole genome shotgun (WGS) entry which is preliminary data.</text>
</comment>
<accession>A0A0F9J8K9</accession>
<dbReference type="AlphaFoldDB" id="A0A0F9J8K9"/>
<dbReference type="Gene3D" id="3.90.640.10">
    <property type="entry name" value="Actin, Chain A, domain 4"/>
    <property type="match status" value="1"/>
</dbReference>